<accession>A0ACC3DKB5</accession>
<name>A0ACC3DKB5_9PEZI</name>
<sequence>MAQGNREIGQSLYLESLSLYEQVYGILHPEVANAYLQLSSLYYSLDEKNAAVELARKAVIVAERTLGVDSAQTILSYLNLGLFEHATGNGKTALQYFLHAFGLLKVVYGANHPDSITTINNVAVILQSLHMYHASKIWFEASLRLSKAMYGEESGNTATLLFQLSQALALDDDLKGATERMREARNTFEKALGASHDNTKQADEWLGKLVSSAVARQKQQQPTGMRLPFSTRNRPFPQIGQQRSDAVGSAAGRTPGEKEMDERDINELVGFIMGQGQQGTPTKTKKKSTNPKRRTSRAAQTATA</sequence>
<protein>
    <submittedName>
        <fullName evidence="1">Uncharacterized protein</fullName>
    </submittedName>
</protein>
<keyword evidence="2" id="KW-1185">Reference proteome</keyword>
<evidence type="ECO:0000313" key="1">
    <source>
        <dbReference type="EMBL" id="KAK3077099.1"/>
    </source>
</evidence>
<proteinExistence type="predicted"/>
<evidence type="ECO:0000313" key="2">
    <source>
        <dbReference type="Proteomes" id="UP001186974"/>
    </source>
</evidence>
<reference evidence="1" key="1">
    <citation type="submission" date="2024-09" db="EMBL/GenBank/DDBJ databases">
        <title>Black Yeasts Isolated from many extreme environments.</title>
        <authorList>
            <person name="Coleine C."/>
            <person name="Stajich J.E."/>
            <person name="Selbmann L."/>
        </authorList>
    </citation>
    <scope>NUCLEOTIDE SEQUENCE</scope>
    <source>
        <strain evidence="1">CCFEE 5737</strain>
    </source>
</reference>
<organism evidence="1 2">
    <name type="scientific">Coniosporium uncinatum</name>
    <dbReference type="NCBI Taxonomy" id="93489"/>
    <lineage>
        <taxon>Eukaryota</taxon>
        <taxon>Fungi</taxon>
        <taxon>Dikarya</taxon>
        <taxon>Ascomycota</taxon>
        <taxon>Pezizomycotina</taxon>
        <taxon>Dothideomycetes</taxon>
        <taxon>Dothideomycetes incertae sedis</taxon>
        <taxon>Coniosporium</taxon>
    </lineage>
</organism>
<comment type="caution">
    <text evidence="1">The sequence shown here is derived from an EMBL/GenBank/DDBJ whole genome shotgun (WGS) entry which is preliminary data.</text>
</comment>
<dbReference type="EMBL" id="JAWDJW010003215">
    <property type="protein sequence ID" value="KAK3077099.1"/>
    <property type="molecule type" value="Genomic_DNA"/>
</dbReference>
<dbReference type="Proteomes" id="UP001186974">
    <property type="component" value="Unassembled WGS sequence"/>
</dbReference>
<gene>
    <name evidence="1" type="ORF">LTS18_011217</name>
</gene>